<dbReference type="InterPro" id="IPR000719">
    <property type="entry name" value="Prot_kinase_dom"/>
</dbReference>
<evidence type="ECO:0000256" key="4">
    <source>
        <dbReference type="ARBA" id="ARBA00022840"/>
    </source>
</evidence>
<dbReference type="PANTHER" id="PTHR11042">
    <property type="entry name" value="EUKARYOTIC TRANSLATION INITIATION FACTOR 2-ALPHA KINASE EIF2-ALPHA KINASE -RELATED"/>
    <property type="match status" value="1"/>
</dbReference>
<comment type="caution">
    <text evidence="8">The sequence shown here is derived from an EMBL/GenBank/DDBJ whole genome shotgun (WGS) entry which is preliminary data.</text>
</comment>
<protein>
    <recommendedName>
        <fullName evidence="7">Protein kinase domain-containing protein</fullName>
    </recommendedName>
</protein>
<accession>A0A8J2HVK3</accession>
<reference evidence="8" key="1">
    <citation type="submission" date="2021-05" db="EMBL/GenBank/DDBJ databases">
        <authorList>
            <person name="Stam R."/>
        </authorList>
    </citation>
    <scope>NUCLEOTIDE SEQUENCE</scope>
    <source>
        <strain evidence="8">CS162</strain>
    </source>
</reference>
<keyword evidence="2" id="KW-0547">Nucleotide-binding</keyword>
<dbReference type="PROSITE" id="PS00108">
    <property type="entry name" value="PROTEIN_KINASE_ST"/>
    <property type="match status" value="1"/>
</dbReference>
<dbReference type="InterPro" id="IPR050339">
    <property type="entry name" value="CC_SR_Kinase"/>
</dbReference>
<dbReference type="GO" id="GO:0004672">
    <property type="term" value="F:protein kinase activity"/>
    <property type="evidence" value="ECO:0007669"/>
    <property type="project" value="InterPro"/>
</dbReference>
<comment type="similarity">
    <text evidence="5">Belongs to the protein kinase superfamily. Ser/Thr protein kinase family. GCN2 subfamily.</text>
</comment>
<gene>
    <name evidence="8" type="ORF">ALTATR162_LOCUS606</name>
</gene>
<dbReference type="GeneID" id="67017907"/>
<keyword evidence="3" id="KW-0418">Kinase</keyword>
<dbReference type="GO" id="GO:0005524">
    <property type="term" value="F:ATP binding"/>
    <property type="evidence" value="ECO:0007669"/>
    <property type="project" value="UniProtKB-KW"/>
</dbReference>
<dbReference type="OrthoDB" id="4062651at2759"/>
<dbReference type="SUPFAM" id="SSF56112">
    <property type="entry name" value="Protein kinase-like (PK-like)"/>
    <property type="match status" value="1"/>
</dbReference>
<dbReference type="Proteomes" id="UP000676310">
    <property type="component" value="Unassembled WGS sequence"/>
</dbReference>
<proteinExistence type="inferred from homology"/>
<sequence>MQAQLGSKSVIEHQMQDYDFVGWSFYGITTDDDSDKRINVQCPIVVFGRSVDRRRSTTDDCSRDQGPDDLGPSVRRAKGPARWHSYTHYCDYRGRWRALEIKVLKKLSHRHRVLLIGSYAHKGSVGLLLYPVAVCDLGTFFEDAKAYLQDNAADDQGLRIRKLGCSSGSSLKHKAWPIYSQIGCLLSAVAYLHSQNIRHKDIKPSNILLSRSRFWLSDFGLARDFSDLSDSGTDGGAGTVRYKAPEVADFERSGRESDMFSLGCVLLEAMVFDQDGTLQRLRPESPTARFVYHENLDKLNYWLPWPGDLNLVKHLLCLAIRRSLLSKFPKQRPGADELVSRSTPCDNTMEHAQDQIFSDCLSHIILH</sequence>
<evidence type="ECO:0000256" key="1">
    <source>
        <dbReference type="ARBA" id="ARBA00022679"/>
    </source>
</evidence>
<feature type="compositionally biased region" description="Basic and acidic residues" evidence="6">
    <location>
        <begin position="55"/>
        <end position="66"/>
    </location>
</feature>
<dbReference type="AlphaFoldDB" id="A0A8J2HVK3"/>
<dbReference type="Gene3D" id="1.10.510.10">
    <property type="entry name" value="Transferase(Phosphotransferase) domain 1"/>
    <property type="match status" value="1"/>
</dbReference>
<dbReference type="SMART" id="SM00220">
    <property type="entry name" value="S_TKc"/>
    <property type="match status" value="1"/>
</dbReference>
<dbReference type="GO" id="GO:0005737">
    <property type="term" value="C:cytoplasm"/>
    <property type="evidence" value="ECO:0007669"/>
    <property type="project" value="TreeGrafter"/>
</dbReference>
<feature type="domain" description="Protein kinase" evidence="7">
    <location>
        <begin position="15"/>
        <end position="349"/>
    </location>
</feature>
<dbReference type="InterPro" id="IPR008271">
    <property type="entry name" value="Ser/Thr_kinase_AS"/>
</dbReference>
<dbReference type="Pfam" id="PF00069">
    <property type="entry name" value="Pkinase"/>
    <property type="match status" value="1"/>
</dbReference>
<keyword evidence="9" id="KW-1185">Reference proteome</keyword>
<evidence type="ECO:0000256" key="3">
    <source>
        <dbReference type="ARBA" id="ARBA00022777"/>
    </source>
</evidence>
<evidence type="ECO:0000256" key="2">
    <source>
        <dbReference type="ARBA" id="ARBA00022741"/>
    </source>
</evidence>
<keyword evidence="4" id="KW-0067">ATP-binding</keyword>
<evidence type="ECO:0000256" key="5">
    <source>
        <dbReference type="ARBA" id="ARBA00037982"/>
    </source>
</evidence>
<dbReference type="EMBL" id="CAJRGZ010000015">
    <property type="protein sequence ID" value="CAG5139976.1"/>
    <property type="molecule type" value="Genomic_DNA"/>
</dbReference>
<dbReference type="GO" id="GO:0005634">
    <property type="term" value="C:nucleus"/>
    <property type="evidence" value="ECO:0007669"/>
    <property type="project" value="TreeGrafter"/>
</dbReference>
<name>A0A8J2HVK3_9PLEO</name>
<dbReference type="CDD" id="cd00180">
    <property type="entry name" value="PKc"/>
    <property type="match status" value="1"/>
</dbReference>
<evidence type="ECO:0000256" key="6">
    <source>
        <dbReference type="SAM" id="MobiDB-lite"/>
    </source>
</evidence>
<dbReference type="RefSeq" id="XP_043164135.1">
    <property type="nucleotide sequence ID" value="XM_043308200.1"/>
</dbReference>
<organism evidence="8 9">
    <name type="scientific">Alternaria atra</name>
    <dbReference type="NCBI Taxonomy" id="119953"/>
    <lineage>
        <taxon>Eukaryota</taxon>
        <taxon>Fungi</taxon>
        <taxon>Dikarya</taxon>
        <taxon>Ascomycota</taxon>
        <taxon>Pezizomycotina</taxon>
        <taxon>Dothideomycetes</taxon>
        <taxon>Pleosporomycetidae</taxon>
        <taxon>Pleosporales</taxon>
        <taxon>Pleosporineae</taxon>
        <taxon>Pleosporaceae</taxon>
        <taxon>Alternaria</taxon>
        <taxon>Alternaria sect. Ulocladioides</taxon>
    </lineage>
</organism>
<evidence type="ECO:0000313" key="9">
    <source>
        <dbReference type="Proteomes" id="UP000676310"/>
    </source>
</evidence>
<feature type="region of interest" description="Disordered" evidence="6">
    <location>
        <begin position="55"/>
        <end position="75"/>
    </location>
</feature>
<dbReference type="PROSITE" id="PS50011">
    <property type="entry name" value="PROTEIN_KINASE_DOM"/>
    <property type="match status" value="1"/>
</dbReference>
<keyword evidence="1" id="KW-0808">Transferase</keyword>
<dbReference type="InterPro" id="IPR011009">
    <property type="entry name" value="Kinase-like_dom_sf"/>
</dbReference>
<evidence type="ECO:0000259" key="7">
    <source>
        <dbReference type="PROSITE" id="PS50011"/>
    </source>
</evidence>
<evidence type="ECO:0000313" key="8">
    <source>
        <dbReference type="EMBL" id="CAG5139976.1"/>
    </source>
</evidence>